<dbReference type="InterPro" id="IPR042102">
    <property type="entry name" value="RNA_pol_Rpb1_3_sf"/>
</dbReference>
<dbReference type="InterPro" id="IPR000722">
    <property type="entry name" value="RNA_pol_asu"/>
</dbReference>
<dbReference type="Gene3D" id="3.30.1490.180">
    <property type="entry name" value="RNA polymerase ii"/>
    <property type="match status" value="1"/>
</dbReference>
<dbReference type="EMBL" id="KN769474">
    <property type="protein sequence ID" value="KIH46361.1"/>
    <property type="molecule type" value="Genomic_DNA"/>
</dbReference>
<evidence type="ECO:0000313" key="13">
    <source>
        <dbReference type="Proteomes" id="UP000054047"/>
    </source>
</evidence>
<keyword evidence="6" id="KW-0548">Nucleotidyltransferase</keyword>
<sequence>MRAFTQRLKGKQGRFRGNLSGKRVDFSARTVICPDPNLRIDEVGIPVHIALTLTFPEVVNQYNIDRMRRLILNGCDSHPGANYVIDRVTGVKRLLKYASRETYAASLKFGDVVERHLDDGDIVLFNRQPSLHKLSIMSHRARILPGRTFRFNECVCTPYNADFDGDEMNLHVPQTYEARAEANLLMNVKSNLVTPRSGEPLIAAIQACRLAASVIDCFSKKQTRIRLPTPAIMKPLIGLIISDDFKSPIKLNLVTPNKCYTKNKEFCIKDSYVIIRNGQHICGVLDKALLGSGSKTNMFYIMLRDFGEDAAIEAMWRMTRMTTVFLSNYGFSVGVGDVTPSAELLREKAFLLDEGYRKCHDYIAQLDSGQLMAQPGCTGGETLEALILHELSSIRDRAGRACLDNLSKHNAPLTMAMCGSKGSFLNISQMIACVGQQAISGYRPPDGFYKRTLPHFERLKKTSDAKGFVENSFFSGLTPTEFFFHTMAGREGLVDTAVKTAETGYLQRRLVKCMEVVSKFCLQDLHVSYDGTVRSSVGDVVQFTFGEDGLDPAMMEAKDGCAIDLVHQLEHTRNIHPFSDNEELSGDSMKVLCEKILDAELGCSHALLRGSLRDFVEKIIERTEVVLKLPRFCSNHLNGFVF</sequence>
<evidence type="ECO:0000256" key="2">
    <source>
        <dbReference type="ARBA" id="ARBA00006460"/>
    </source>
</evidence>
<gene>
    <name evidence="12" type="ORF">ANCDUO_23588</name>
</gene>
<dbReference type="InterPro" id="IPR015700">
    <property type="entry name" value="RPC1"/>
</dbReference>
<evidence type="ECO:0000313" key="12">
    <source>
        <dbReference type="EMBL" id="KIH46361.1"/>
    </source>
</evidence>
<accession>A0A0C2FNH6</accession>
<dbReference type="GO" id="GO:0003677">
    <property type="term" value="F:DNA binding"/>
    <property type="evidence" value="ECO:0007669"/>
    <property type="project" value="InterPro"/>
</dbReference>
<keyword evidence="13" id="KW-1185">Reference proteome</keyword>
<keyword evidence="7" id="KW-0479">Metal-binding</keyword>
<proteinExistence type="inferred from homology"/>
<dbReference type="SUPFAM" id="SSF64484">
    <property type="entry name" value="beta and beta-prime subunits of DNA dependent RNA-polymerase"/>
    <property type="match status" value="1"/>
</dbReference>
<dbReference type="InterPro" id="IPR007083">
    <property type="entry name" value="RNA_pol_Rpb1_4"/>
</dbReference>
<dbReference type="AlphaFoldDB" id="A0A0C2FNH6"/>
<dbReference type="GO" id="GO:0003899">
    <property type="term" value="F:DNA-directed RNA polymerase activity"/>
    <property type="evidence" value="ECO:0007669"/>
    <property type="project" value="UniProtKB-EC"/>
</dbReference>
<evidence type="ECO:0000256" key="5">
    <source>
        <dbReference type="ARBA" id="ARBA00022679"/>
    </source>
</evidence>
<dbReference type="Pfam" id="PF00623">
    <property type="entry name" value="RNA_pol_Rpb1_2"/>
    <property type="match status" value="1"/>
</dbReference>
<name>A0A0C2FNH6_9BILA</name>
<dbReference type="InterPro" id="IPR007066">
    <property type="entry name" value="RNA_pol_Rpb1_3"/>
</dbReference>
<feature type="domain" description="RNA polymerase N-terminal" evidence="11">
    <location>
        <begin position="1"/>
        <end position="212"/>
    </location>
</feature>
<organism evidence="12 13">
    <name type="scientific">Ancylostoma duodenale</name>
    <dbReference type="NCBI Taxonomy" id="51022"/>
    <lineage>
        <taxon>Eukaryota</taxon>
        <taxon>Metazoa</taxon>
        <taxon>Ecdysozoa</taxon>
        <taxon>Nematoda</taxon>
        <taxon>Chromadorea</taxon>
        <taxon>Rhabditida</taxon>
        <taxon>Rhabditina</taxon>
        <taxon>Rhabditomorpha</taxon>
        <taxon>Strongyloidea</taxon>
        <taxon>Ancylostomatidae</taxon>
        <taxon>Ancylostomatinae</taxon>
        <taxon>Ancylostoma</taxon>
    </lineage>
</organism>
<dbReference type="GO" id="GO:0046872">
    <property type="term" value="F:metal ion binding"/>
    <property type="evidence" value="ECO:0007669"/>
    <property type="project" value="UniProtKB-KW"/>
</dbReference>
<dbReference type="InterPro" id="IPR006592">
    <property type="entry name" value="RNA_pol_N"/>
</dbReference>
<evidence type="ECO:0000256" key="7">
    <source>
        <dbReference type="ARBA" id="ARBA00022723"/>
    </source>
</evidence>
<dbReference type="GO" id="GO:0031981">
    <property type="term" value="C:nuclear lumen"/>
    <property type="evidence" value="ECO:0007669"/>
    <property type="project" value="UniProtKB-ARBA"/>
</dbReference>
<evidence type="ECO:0000256" key="9">
    <source>
        <dbReference type="ARBA" id="ARBA00023163"/>
    </source>
</evidence>
<dbReference type="Pfam" id="PF04998">
    <property type="entry name" value="RNA_pol_Rpb1_5"/>
    <property type="match status" value="1"/>
</dbReference>
<dbReference type="GO" id="GO:0000428">
    <property type="term" value="C:DNA-directed RNA polymerase complex"/>
    <property type="evidence" value="ECO:0007669"/>
    <property type="project" value="UniProtKB-KW"/>
</dbReference>
<dbReference type="PANTHER" id="PTHR48446:SF1">
    <property type="entry name" value="DNA-DIRECTED RNA POLYMERASE SUBUNIT BETA' N-TERMINAL SECTION"/>
    <property type="match status" value="1"/>
</dbReference>
<dbReference type="GO" id="GO:0006351">
    <property type="term" value="P:DNA-templated transcription"/>
    <property type="evidence" value="ECO:0007669"/>
    <property type="project" value="InterPro"/>
</dbReference>
<reference evidence="12 13" key="1">
    <citation type="submission" date="2013-12" db="EMBL/GenBank/DDBJ databases">
        <title>Draft genome of the parsitic nematode Ancylostoma duodenale.</title>
        <authorList>
            <person name="Mitreva M."/>
        </authorList>
    </citation>
    <scope>NUCLEOTIDE SEQUENCE [LARGE SCALE GENOMIC DNA]</scope>
    <source>
        <strain evidence="12 13">Zhejiang</strain>
    </source>
</reference>
<keyword evidence="5" id="KW-0808">Transferase</keyword>
<dbReference type="Proteomes" id="UP000054047">
    <property type="component" value="Unassembled WGS sequence"/>
</dbReference>
<dbReference type="PANTHER" id="PTHR48446">
    <property type="entry name" value="DNA-DIRECTED RNA POLYMERASE SUBUNIT BETA' N-TERMINAL SECTION"/>
    <property type="match status" value="1"/>
</dbReference>
<dbReference type="Gene3D" id="6.10.250.2940">
    <property type="match status" value="1"/>
</dbReference>
<evidence type="ECO:0000256" key="4">
    <source>
        <dbReference type="ARBA" id="ARBA00022478"/>
    </source>
</evidence>
<comment type="similarity">
    <text evidence="2">Belongs to the RNA polymerase beta' chain family.</text>
</comment>
<keyword evidence="4" id="KW-0240">DNA-directed RNA polymerase</keyword>
<dbReference type="Gene3D" id="1.10.274.100">
    <property type="entry name" value="RNA polymerase Rpb1, domain 3"/>
    <property type="match status" value="1"/>
</dbReference>
<evidence type="ECO:0000256" key="3">
    <source>
        <dbReference type="ARBA" id="ARBA00012418"/>
    </source>
</evidence>
<evidence type="ECO:0000256" key="10">
    <source>
        <dbReference type="ARBA" id="ARBA00023242"/>
    </source>
</evidence>
<dbReference type="Gene3D" id="1.10.132.30">
    <property type="match status" value="1"/>
</dbReference>
<evidence type="ECO:0000256" key="1">
    <source>
        <dbReference type="ARBA" id="ARBA00004123"/>
    </source>
</evidence>
<dbReference type="OrthoDB" id="270392at2759"/>
<keyword evidence="10" id="KW-0539">Nucleus</keyword>
<evidence type="ECO:0000256" key="6">
    <source>
        <dbReference type="ARBA" id="ARBA00022695"/>
    </source>
</evidence>
<dbReference type="Pfam" id="PF04983">
    <property type="entry name" value="RNA_pol_Rpb1_3"/>
    <property type="match status" value="1"/>
</dbReference>
<dbReference type="FunFam" id="2.40.40.20:FF:000019">
    <property type="entry name" value="DNA-directed RNA polymerase II subunit RPB1"/>
    <property type="match status" value="1"/>
</dbReference>
<dbReference type="Gene3D" id="2.40.40.20">
    <property type="match status" value="1"/>
</dbReference>
<dbReference type="EC" id="2.7.7.6" evidence="3"/>
<protein>
    <recommendedName>
        <fullName evidence="3">DNA-directed RNA polymerase</fullName>
        <ecNumber evidence="3">2.7.7.6</ecNumber>
    </recommendedName>
</protein>
<evidence type="ECO:0000259" key="11">
    <source>
        <dbReference type="SMART" id="SM00663"/>
    </source>
</evidence>
<dbReference type="InterPro" id="IPR007081">
    <property type="entry name" value="RNA_pol_Rpb1_5"/>
</dbReference>
<keyword evidence="9" id="KW-0804">Transcription</keyword>
<dbReference type="Pfam" id="PF05000">
    <property type="entry name" value="RNA_pol_Rpb1_4"/>
    <property type="match status" value="1"/>
</dbReference>
<dbReference type="Gene3D" id="6.20.50.80">
    <property type="match status" value="1"/>
</dbReference>
<dbReference type="SMART" id="SM00663">
    <property type="entry name" value="RPOLA_N"/>
    <property type="match status" value="1"/>
</dbReference>
<keyword evidence="8" id="KW-0862">Zinc</keyword>
<evidence type="ECO:0000256" key="8">
    <source>
        <dbReference type="ARBA" id="ARBA00022833"/>
    </source>
</evidence>
<comment type="subcellular location">
    <subcellularLocation>
        <location evidence="1">Nucleus</location>
    </subcellularLocation>
</comment>
<dbReference type="FunFam" id="3.30.1490.180:FF:000002">
    <property type="entry name" value="DNA-directed RNA polymerase subunit"/>
    <property type="match status" value="1"/>
</dbReference>
<dbReference type="InterPro" id="IPR038120">
    <property type="entry name" value="Rpb1_funnel_sf"/>
</dbReference>